<dbReference type="InterPro" id="IPR015505">
    <property type="entry name" value="Coronin"/>
</dbReference>
<reference evidence="4" key="1">
    <citation type="submission" date="2020-05" db="EMBL/GenBank/DDBJ databases">
        <title>Phylogenomic resolution of chytrid fungi.</title>
        <authorList>
            <person name="Stajich J.E."/>
            <person name="Amses K."/>
            <person name="Simmons R."/>
            <person name="Seto K."/>
            <person name="Myers J."/>
            <person name="Bonds A."/>
            <person name="Quandt C.A."/>
            <person name="Barry K."/>
            <person name="Liu P."/>
            <person name="Grigoriev I."/>
            <person name="Longcore J.E."/>
            <person name="James T.Y."/>
        </authorList>
    </citation>
    <scope>NUCLEOTIDE SEQUENCE</scope>
    <source>
        <strain evidence="4">JEL0476</strain>
    </source>
</reference>
<proteinExistence type="inferred from homology"/>
<evidence type="ECO:0000256" key="2">
    <source>
        <dbReference type="PROSITE-ProRule" id="PRU00221"/>
    </source>
</evidence>
<dbReference type="SUPFAM" id="SSF50978">
    <property type="entry name" value="WD40 repeat-like"/>
    <property type="match status" value="2"/>
</dbReference>
<gene>
    <name evidence="4" type="primary">CORO2B_2</name>
    <name evidence="4" type="ORF">HK099_008151</name>
</gene>
<dbReference type="SMART" id="SM00320">
    <property type="entry name" value="WD40"/>
    <property type="match status" value="5"/>
</dbReference>
<dbReference type="PROSITE" id="PS50082">
    <property type="entry name" value="WD_REPEATS_2"/>
    <property type="match status" value="1"/>
</dbReference>
<dbReference type="EMBL" id="JADGJW010000867">
    <property type="protein sequence ID" value="KAJ3210910.1"/>
    <property type="molecule type" value="Genomic_DNA"/>
</dbReference>
<keyword evidence="5" id="KW-1185">Reference proteome</keyword>
<feature type="domain" description="Anaphase-promoting complex subunit 4-like WD40" evidence="3">
    <location>
        <begin position="135"/>
        <end position="202"/>
    </location>
</feature>
<dbReference type="PANTHER" id="PTHR10856:SF20">
    <property type="entry name" value="CORONIN-7"/>
    <property type="match status" value="1"/>
</dbReference>
<name>A0AAD5TWC0_9FUNG</name>
<feature type="non-terminal residue" evidence="4">
    <location>
        <position position="759"/>
    </location>
</feature>
<comment type="caution">
    <text evidence="4">The sequence shown here is derived from an EMBL/GenBank/DDBJ whole genome shotgun (WGS) entry which is preliminary data.</text>
</comment>
<dbReference type="Pfam" id="PF12894">
    <property type="entry name" value="ANAPC4_WD40"/>
    <property type="match status" value="1"/>
</dbReference>
<dbReference type="Pfam" id="PF16300">
    <property type="entry name" value="WD40_4"/>
    <property type="match status" value="1"/>
</dbReference>
<organism evidence="4 5">
    <name type="scientific">Clydaea vesicula</name>
    <dbReference type="NCBI Taxonomy" id="447962"/>
    <lineage>
        <taxon>Eukaryota</taxon>
        <taxon>Fungi</taxon>
        <taxon>Fungi incertae sedis</taxon>
        <taxon>Chytridiomycota</taxon>
        <taxon>Chytridiomycota incertae sedis</taxon>
        <taxon>Chytridiomycetes</taxon>
        <taxon>Lobulomycetales</taxon>
        <taxon>Lobulomycetaceae</taxon>
        <taxon>Clydaea</taxon>
    </lineage>
</organism>
<keyword evidence="2" id="KW-0853">WD repeat</keyword>
<protein>
    <submittedName>
        <fullName evidence="4">Coronin-2B</fullName>
    </submittedName>
</protein>
<evidence type="ECO:0000256" key="1">
    <source>
        <dbReference type="ARBA" id="ARBA00009482"/>
    </source>
</evidence>
<dbReference type="InterPro" id="IPR024977">
    <property type="entry name" value="Apc4-like_WD40_dom"/>
</dbReference>
<accession>A0AAD5TWC0</accession>
<dbReference type="Proteomes" id="UP001211065">
    <property type="component" value="Unassembled WGS sequence"/>
</dbReference>
<evidence type="ECO:0000259" key="3">
    <source>
        <dbReference type="Pfam" id="PF12894"/>
    </source>
</evidence>
<dbReference type="Gene3D" id="2.130.10.10">
    <property type="entry name" value="YVTN repeat-like/Quinoprotein amine dehydrogenase"/>
    <property type="match status" value="2"/>
</dbReference>
<dbReference type="AlphaFoldDB" id="A0AAD5TWC0"/>
<dbReference type="PROSITE" id="PS50294">
    <property type="entry name" value="WD_REPEATS_REGION"/>
    <property type="match status" value="1"/>
</dbReference>
<comment type="similarity">
    <text evidence="1">Belongs to the WD repeat coronin family.</text>
</comment>
<dbReference type="SMART" id="SM01167">
    <property type="entry name" value="DUF1900"/>
    <property type="match status" value="1"/>
</dbReference>
<feature type="repeat" description="WD" evidence="2">
    <location>
        <begin position="123"/>
        <end position="164"/>
    </location>
</feature>
<sequence length="759" mass="84849">MSRFSNVSKFKNSVLKTHKKEEYYHVEAHNSTDAPPFQATRSLFGLKNQSNNLQIHYLKNTGKNDSQKKNVVSTGNFKDFSFSNFSGNENFPVAIGCDDTTVKCFQISSVEEEIFSSKFLSALTGHRNRVDNVLFNPLTDSVLLSTSENEIIVWDLCKSAIINQFETSANDTIQQLSWNEFGNTFASVGKDNKIRLFDARNNANTLIGDAHSGVKPSRISHLINTYIVTTGFNQRRDREISIWDTRNSFSQPVYTYKIDNSQGVLNPIFDSDTGILFLAGKGDVAVRWFEVNTGSNNFDQTCFTPGTFQFSAPSTYISSALVSKFGLDVMSGEIDRLLLLSSDCKTIYPVSVTVPRKSYIDFHNDIFPDTKSDTTQPLTNSEYLEAKSLSSIPLFSLNPLRKIEKLKNNDLMENKDKNNFAPIQETTVEKLPSKNSEQLFNKKEIVDSLPHTAAQQVPKQPVTKTKPLPRTSLYRFTTGKASLTVRMDDLKGGSGGRIGVWKANAFGRLPPKIPCLINGADVLDFKFNPFEANELITAAEDGKIRLFVLPEDGLKEDLEIPHAIFSAHPAKITSILFHQTIKNLLFSSSPDLGTPCVHMFDISDWKQPIKLRTFSVSDNILSMAVGGKNQSLLATHQKDKSLKVFDICNGKLLQQTLSHEGTKACRLQFLGMETNFLCSVGFSKGSQREIKILDAENLSKIETFSFDTSPSILEPFFDEDTSLLFLSGRGDSIISIFDINLEEFKINFLTRFEGTGPTQ</sequence>
<dbReference type="PANTHER" id="PTHR10856">
    <property type="entry name" value="CORONIN"/>
    <property type="match status" value="1"/>
</dbReference>
<evidence type="ECO:0000313" key="5">
    <source>
        <dbReference type="Proteomes" id="UP001211065"/>
    </source>
</evidence>
<evidence type="ECO:0000313" key="4">
    <source>
        <dbReference type="EMBL" id="KAJ3210910.1"/>
    </source>
</evidence>
<dbReference type="InterPro" id="IPR001680">
    <property type="entry name" value="WD40_rpt"/>
</dbReference>
<dbReference type="InterPro" id="IPR015943">
    <property type="entry name" value="WD40/YVTN_repeat-like_dom_sf"/>
</dbReference>
<dbReference type="InterPro" id="IPR036322">
    <property type="entry name" value="WD40_repeat_dom_sf"/>
</dbReference>